<proteinExistence type="inferred from homology"/>
<dbReference type="Pfam" id="PF07831">
    <property type="entry name" value="PYNP_C"/>
    <property type="match status" value="1"/>
</dbReference>
<dbReference type="Pfam" id="PF02885">
    <property type="entry name" value="Glycos_trans_3N"/>
    <property type="match status" value="1"/>
</dbReference>
<reference evidence="6 7" key="1">
    <citation type="submission" date="2019-11" db="EMBL/GenBank/DDBJ databases">
        <title>Type strains purchased from KCTC, JCM and DSMZ.</title>
        <authorList>
            <person name="Lu H."/>
        </authorList>
    </citation>
    <scope>NUCLEOTIDE SEQUENCE [LARGE SCALE GENOMIC DNA]</scope>
    <source>
        <strain evidence="6 7">KCTC 42409</strain>
    </source>
</reference>
<dbReference type="InterPro" id="IPR013466">
    <property type="entry name" value="Thymidine/AMP_Pase"/>
</dbReference>
<evidence type="ECO:0000256" key="1">
    <source>
        <dbReference type="ARBA" id="ARBA00022676"/>
    </source>
</evidence>
<dbReference type="Gene3D" id="3.40.1030.10">
    <property type="entry name" value="Nucleoside phosphorylase/phosphoribosyltransferase catalytic domain"/>
    <property type="match status" value="1"/>
</dbReference>
<dbReference type="EC" id="2.4.2.4" evidence="4"/>
<keyword evidence="7" id="KW-1185">Reference proteome</keyword>
<dbReference type="Pfam" id="PF00591">
    <property type="entry name" value="Glycos_transf_3"/>
    <property type="match status" value="1"/>
</dbReference>
<dbReference type="InterPro" id="IPR000053">
    <property type="entry name" value="Thymidine/pyrmidine_PPase"/>
</dbReference>
<dbReference type="InterPro" id="IPR036320">
    <property type="entry name" value="Glycosyl_Trfase_fam3_N_dom_sf"/>
</dbReference>
<dbReference type="InterPro" id="IPR013102">
    <property type="entry name" value="PYNP_C"/>
</dbReference>
<dbReference type="NCBIfam" id="NF003338">
    <property type="entry name" value="PRK04350.1"/>
    <property type="match status" value="1"/>
</dbReference>
<dbReference type="InterPro" id="IPR000312">
    <property type="entry name" value="Glycosyl_Trfase_fam3"/>
</dbReference>
<dbReference type="EMBL" id="WNLA01000002">
    <property type="protein sequence ID" value="MTW01729.1"/>
    <property type="molecule type" value="Genomic_DNA"/>
</dbReference>
<feature type="domain" description="Pyrimidine nucleoside phosphorylase C-terminal" evidence="5">
    <location>
        <begin position="438"/>
        <end position="505"/>
    </location>
</feature>
<dbReference type="SUPFAM" id="SSF47648">
    <property type="entry name" value="Nucleoside phosphorylase/phosphoribosyltransferase N-terminal domain"/>
    <property type="match status" value="1"/>
</dbReference>
<evidence type="ECO:0000256" key="3">
    <source>
        <dbReference type="ARBA" id="ARBA00048550"/>
    </source>
</evidence>
<keyword evidence="2 4" id="KW-0808">Transferase</keyword>
<dbReference type="OrthoDB" id="341217at2"/>
<dbReference type="GO" id="GO:0006206">
    <property type="term" value="P:pyrimidine nucleobase metabolic process"/>
    <property type="evidence" value="ECO:0007669"/>
    <property type="project" value="InterPro"/>
</dbReference>
<accession>A0A6L6PWY0</accession>
<comment type="caution">
    <text evidence="6">The sequence shown here is derived from an EMBL/GenBank/DDBJ whole genome shotgun (WGS) entry which is preliminary data.</text>
</comment>
<evidence type="ECO:0000313" key="7">
    <source>
        <dbReference type="Proteomes" id="UP000484015"/>
    </source>
</evidence>
<dbReference type="PANTHER" id="PTHR10515:SF0">
    <property type="entry name" value="THYMIDINE PHOSPHORYLASE"/>
    <property type="match status" value="1"/>
</dbReference>
<evidence type="ECO:0000256" key="2">
    <source>
        <dbReference type="ARBA" id="ARBA00022679"/>
    </source>
</evidence>
<dbReference type="Gene3D" id="3.90.1170.30">
    <property type="entry name" value="Pyrimidine nucleoside phosphorylase-like, C-terminal domain"/>
    <property type="match status" value="1"/>
</dbReference>
<dbReference type="AlphaFoldDB" id="A0A6L6PWY0"/>
<sequence length="511" mass="52896">MNVSHTSAGATGLRLRRLGIDTYQQSVVYLRADAPLVRSEGFEAQSRLEVRHLLQPQRRVTATLNVVHTALLAPDEIGVSEAAWRALGGAEGDAMVAEHAPPLVSFGAIQSKIFGRPLGRDAAGAVVADIAAGRYSDIELAAMISACSGNRLDEAETHALTVAMIAAGQRLHWEGPVVADKHCVGGLPGNRTTLLVVPMVAACGLTIPKTSSRAITSPAGTADAMETLAPVALDLPALRRVVDRTGGCIAWGGAMQLSPVDDMLIRVERPLGLDSDGLLVASILSKKAAAGSTHVLIDIPVGRTAKVRSMEAAGRLAQRLVNVGRQLGMTVSVEMTDGEQPVGRGVGPALEAADALAVLQSQPDAPGDLRRRALLLAGYLLELCGKAAPGSGLVMASNALSSGAAWRKFQEICEAQGGMRTPPRAPYTRALCAAHAGRVAAVDNHALACAAKLAGAPKAPAAGLVFHAPLGTVVAVGQPLLTLHAESPGELAYAMAYAEHQEHLVTIVEAP</sequence>
<protein>
    <recommendedName>
        <fullName evidence="4">Putative thymidine phosphorylase</fullName>
        <ecNumber evidence="4">2.4.2.4</ecNumber>
    </recommendedName>
    <alternativeName>
        <fullName evidence="4">TdRPase</fullName>
    </alternativeName>
</protein>
<dbReference type="HAMAP" id="MF_00703">
    <property type="entry name" value="Thymid_phosp_2"/>
    <property type="match status" value="1"/>
</dbReference>
<dbReference type="InterPro" id="IPR036566">
    <property type="entry name" value="PYNP-like_C_sf"/>
</dbReference>
<keyword evidence="1 4" id="KW-0328">Glycosyltransferase</keyword>
<evidence type="ECO:0000313" key="6">
    <source>
        <dbReference type="EMBL" id="MTW01729.1"/>
    </source>
</evidence>
<dbReference type="RefSeq" id="WP_155438103.1">
    <property type="nucleotide sequence ID" value="NZ_WNLA01000002.1"/>
</dbReference>
<dbReference type="NCBIfam" id="TIGR02645">
    <property type="entry name" value="ARCH_P_rylase"/>
    <property type="match status" value="1"/>
</dbReference>
<evidence type="ECO:0000256" key="4">
    <source>
        <dbReference type="HAMAP-Rule" id="MF_00703"/>
    </source>
</evidence>
<comment type="catalytic activity">
    <reaction evidence="3 4">
        <text>thymidine + phosphate = 2-deoxy-alpha-D-ribose 1-phosphate + thymine</text>
        <dbReference type="Rhea" id="RHEA:16037"/>
        <dbReference type="ChEBI" id="CHEBI:17748"/>
        <dbReference type="ChEBI" id="CHEBI:17821"/>
        <dbReference type="ChEBI" id="CHEBI:43474"/>
        <dbReference type="ChEBI" id="CHEBI:57259"/>
        <dbReference type="EC" id="2.4.2.4"/>
    </reaction>
</comment>
<gene>
    <name evidence="6" type="ORF">GM668_06455</name>
</gene>
<dbReference type="SMART" id="SM00941">
    <property type="entry name" value="PYNP_C"/>
    <property type="match status" value="1"/>
</dbReference>
<dbReference type="SUPFAM" id="SSF54680">
    <property type="entry name" value="Pyrimidine nucleoside phosphorylase C-terminal domain"/>
    <property type="match status" value="1"/>
</dbReference>
<dbReference type="Gene3D" id="1.20.970.50">
    <property type="match status" value="1"/>
</dbReference>
<dbReference type="InterPro" id="IPR035902">
    <property type="entry name" value="Nuc_phospho_transferase"/>
</dbReference>
<dbReference type="InterPro" id="IPR017459">
    <property type="entry name" value="Glycosyl_Trfase_fam3_N_dom"/>
</dbReference>
<comment type="similarity">
    <text evidence="4">Belongs to the thymidine/pyrimidine-nucleoside phosphorylase family. Type 2 subfamily.</text>
</comment>
<dbReference type="Proteomes" id="UP000484015">
    <property type="component" value="Unassembled WGS sequence"/>
</dbReference>
<evidence type="ECO:0000259" key="5">
    <source>
        <dbReference type="SMART" id="SM00941"/>
    </source>
</evidence>
<dbReference type="InterPro" id="IPR017872">
    <property type="entry name" value="Pyrmidine_PPase_CS"/>
</dbReference>
<dbReference type="SUPFAM" id="SSF52418">
    <property type="entry name" value="Nucleoside phosphorylase/phosphoribosyltransferase catalytic domain"/>
    <property type="match status" value="1"/>
</dbReference>
<dbReference type="GO" id="GO:0006213">
    <property type="term" value="P:pyrimidine nucleoside metabolic process"/>
    <property type="evidence" value="ECO:0007669"/>
    <property type="project" value="InterPro"/>
</dbReference>
<dbReference type="InterPro" id="IPR028579">
    <property type="entry name" value="Thym_Pase_Put"/>
</dbReference>
<organism evidence="6 7">
    <name type="scientific">Pseudoduganella ginsengisoli</name>
    <dbReference type="NCBI Taxonomy" id="1462440"/>
    <lineage>
        <taxon>Bacteria</taxon>
        <taxon>Pseudomonadati</taxon>
        <taxon>Pseudomonadota</taxon>
        <taxon>Betaproteobacteria</taxon>
        <taxon>Burkholderiales</taxon>
        <taxon>Oxalobacteraceae</taxon>
        <taxon>Telluria group</taxon>
        <taxon>Pseudoduganella</taxon>
    </lineage>
</organism>
<dbReference type="GO" id="GO:0005829">
    <property type="term" value="C:cytosol"/>
    <property type="evidence" value="ECO:0007669"/>
    <property type="project" value="TreeGrafter"/>
</dbReference>
<dbReference type="PANTHER" id="PTHR10515">
    <property type="entry name" value="THYMIDINE PHOSPHORYLASE"/>
    <property type="match status" value="1"/>
</dbReference>
<dbReference type="GO" id="GO:0009032">
    <property type="term" value="F:thymidine phosphorylase activity"/>
    <property type="evidence" value="ECO:0007669"/>
    <property type="project" value="UniProtKB-UniRule"/>
</dbReference>
<name>A0A6L6PWY0_9BURK</name>
<dbReference type="GO" id="GO:0004645">
    <property type="term" value="F:1,4-alpha-oligoglucan phosphorylase activity"/>
    <property type="evidence" value="ECO:0007669"/>
    <property type="project" value="InterPro"/>
</dbReference>
<dbReference type="PROSITE" id="PS00647">
    <property type="entry name" value="THYMID_PHOSPHORYLASE"/>
    <property type="match status" value="1"/>
</dbReference>